<keyword evidence="2" id="KW-1185">Reference proteome</keyword>
<sequence length="118" mass="13934">MKEMQQSQVIIVNRNPADSSIQIIIPPFRPINLFEIEDNFEGITQEIETKVSDNQISEQIIHFVTAFKDSMEEEDILPIVEYFLIRDVEAMNPEEIKMIFDAVKEFIEYIKDDNRLMH</sequence>
<reference evidence="1 2" key="1">
    <citation type="submission" date="2020-08" db="EMBL/GenBank/DDBJ databases">
        <title>Genome sequence of Erysipelothrix inopinata DSM 15511T.</title>
        <authorList>
            <person name="Hyun D.-W."/>
            <person name="Bae J.-W."/>
        </authorList>
    </citation>
    <scope>NUCLEOTIDE SEQUENCE [LARGE SCALE GENOMIC DNA]</scope>
    <source>
        <strain evidence="1 2">DSM 15511</strain>
    </source>
</reference>
<gene>
    <name evidence="1" type="ORF">H9L01_06880</name>
</gene>
<dbReference type="Proteomes" id="UP000515928">
    <property type="component" value="Chromosome"/>
</dbReference>
<accession>A0A7G9RWW9</accession>
<proteinExistence type="predicted"/>
<evidence type="ECO:0000313" key="2">
    <source>
        <dbReference type="Proteomes" id="UP000515928"/>
    </source>
</evidence>
<dbReference type="AlphaFoldDB" id="A0A7G9RWW9"/>
<dbReference type="KEGG" id="eio:H9L01_06880"/>
<dbReference type="RefSeq" id="WP_187533226.1">
    <property type="nucleotide sequence ID" value="NZ_CBCSHU010000020.1"/>
</dbReference>
<protein>
    <submittedName>
        <fullName evidence="1">Uncharacterized protein</fullName>
    </submittedName>
</protein>
<name>A0A7G9RWW9_9FIRM</name>
<organism evidence="1 2">
    <name type="scientific">Erysipelothrix inopinata</name>
    <dbReference type="NCBI Taxonomy" id="225084"/>
    <lineage>
        <taxon>Bacteria</taxon>
        <taxon>Bacillati</taxon>
        <taxon>Bacillota</taxon>
        <taxon>Erysipelotrichia</taxon>
        <taxon>Erysipelotrichales</taxon>
        <taxon>Erysipelotrichaceae</taxon>
        <taxon>Erysipelothrix</taxon>
    </lineage>
</organism>
<evidence type="ECO:0000313" key="1">
    <source>
        <dbReference type="EMBL" id="QNN60094.1"/>
    </source>
</evidence>
<dbReference type="EMBL" id="CP060715">
    <property type="protein sequence ID" value="QNN60094.1"/>
    <property type="molecule type" value="Genomic_DNA"/>
</dbReference>